<dbReference type="InterPro" id="IPR014054">
    <property type="entry name" value="Phage_regulatory_Rha"/>
</dbReference>
<dbReference type="RefSeq" id="WP_081371632.1">
    <property type="nucleotide sequence ID" value="NZ_CP003181.2"/>
</dbReference>
<dbReference type="AlphaFoldDB" id="A0AAN0RE24"/>
<organism evidence="2 3">
    <name type="scientific">Granulibacter bethesdensis</name>
    <dbReference type="NCBI Taxonomy" id="364410"/>
    <lineage>
        <taxon>Bacteria</taxon>
        <taxon>Pseudomonadati</taxon>
        <taxon>Pseudomonadota</taxon>
        <taxon>Alphaproteobacteria</taxon>
        <taxon>Acetobacterales</taxon>
        <taxon>Acetobacteraceae</taxon>
        <taxon>Granulibacter</taxon>
    </lineage>
</organism>
<protein>
    <submittedName>
        <fullName evidence="2">DNA-binding protein</fullName>
    </submittedName>
</protein>
<keyword evidence="2" id="KW-0238">DNA-binding</keyword>
<dbReference type="GO" id="GO:0003677">
    <property type="term" value="F:DNA binding"/>
    <property type="evidence" value="ECO:0007669"/>
    <property type="project" value="UniProtKB-KW"/>
</dbReference>
<dbReference type="EMBL" id="CP003181">
    <property type="protein sequence ID" value="AHJ63258.1"/>
    <property type="molecule type" value="Genomic_DNA"/>
</dbReference>
<sequence>MATINTNMPTISSAIFNGAGLTMSSREIAELCEARHNDVVATIVRLFDQGVLRESRKTTRTVAPEGGGRPTQVYDLTKRDTLVVVSGYSAELRAKIIDRWQELEGAMQSHMLALPRDFASALRALADSTDKVQALEAQNAELAPKAEALDLISASNGSLTITQASKLLSVKVAELTRWMNANRWIYRQNGSWLAYMDQIQNGRLEYKEANYTDRNTGMACCKPYCHITPKGLAKLAHELGVSAPGGEMH</sequence>
<feature type="domain" description="Antirepressor protein C-terminal" evidence="1">
    <location>
        <begin position="136"/>
        <end position="239"/>
    </location>
</feature>
<reference evidence="3" key="1">
    <citation type="submission" date="2012-06" db="EMBL/GenBank/DDBJ databases">
        <title>Genome analysis of multiple Granulibacter bethesdensis isolates demonstrates substantial genome diversity.</title>
        <authorList>
            <person name="Greenberg D.E."/>
            <person name="Porcella S.F."/>
            <person name="Zarember K."/>
            <person name="Zelazny A.M."/>
            <person name="Bruno D."/>
            <person name="Martens C."/>
            <person name="Barbian K.D."/>
            <person name="Jaske E."/>
            <person name="Holland S.M."/>
        </authorList>
    </citation>
    <scope>NUCLEOTIDE SEQUENCE [LARGE SCALE GENOMIC DNA]</scope>
    <source>
        <strain evidence="3">CGDNIH3</strain>
    </source>
</reference>
<gene>
    <name evidence="2" type="ORF">GbCGDNIH3_7051</name>
</gene>
<name>A0AAN0RE24_9PROT</name>
<evidence type="ECO:0000259" key="1">
    <source>
        <dbReference type="Pfam" id="PF03374"/>
    </source>
</evidence>
<dbReference type="Proteomes" id="UP000019438">
    <property type="component" value="Chromosome"/>
</dbReference>
<dbReference type="Pfam" id="PF09669">
    <property type="entry name" value="Phage_pRha"/>
    <property type="match status" value="1"/>
</dbReference>
<evidence type="ECO:0000313" key="3">
    <source>
        <dbReference type="Proteomes" id="UP000019438"/>
    </source>
</evidence>
<evidence type="ECO:0000313" key="2">
    <source>
        <dbReference type="EMBL" id="AHJ63258.1"/>
    </source>
</evidence>
<accession>A0AAN0RE24</accession>
<dbReference type="InterPro" id="IPR005039">
    <property type="entry name" value="Ant_C"/>
</dbReference>
<proteinExistence type="predicted"/>
<dbReference type="KEGG" id="gbc:GbCGDNIH3_7051"/>
<dbReference type="Pfam" id="PF03374">
    <property type="entry name" value="ANT"/>
    <property type="match status" value="1"/>
</dbReference>